<feature type="compositionally biased region" description="Low complexity" evidence="5">
    <location>
        <begin position="631"/>
        <end position="643"/>
    </location>
</feature>
<feature type="region of interest" description="Disordered" evidence="5">
    <location>
        <begin position="128"/>
        <end position="147"/>
    </location>
</feature>
<organism evidence="7 8">
    <name type="scientific">Branchiostoma lanceolatum</name>
    <name type="common">Common lancelet</name>
    <name type="synonym">Amphioxus lanceolatum</name>
    <dbReference type="NCBI Taxonomy" id="7740"/>
    <lineage>
        <taxon>Eukaryota</taxon>
        <taxon>Metazoa</taxon>
        <taxon>Chordata</taxon>
        <taxon>Cephalochordata</taxon>
        <taxon>Leptocardii</taxon>
        <taxon>Amphioxiformes</taxon>
        <taxon>Branchiostomatidae</taxon>
        <taxon>Branchiostoma</taxon>
    </lineage>
</organism>
<comment type="subcellular location">
    <subcellularLocation>
        <location evidence="1">Nucleus</location>
        <location evidence="1">Nucleolus</location>
    </subcellularLocation>
</comment>
<feature type="compositionally biased region" description="Polar residues" evidence="5">
    <location>
        <begin position="664"/>
        <end position="676"/>
    </location>
</feature>
<reference evidence="7" key="1">
    <citation type="submission" date="2022-01" db="EMBL/GenBank/DDBJ databases">
        <authorList>
            <person name="Braso-Vives M."/>
        </authorList>
    </citation>
    <scope>NUCLEOTIDE SEQUENCE</scope>
</reference>
<dbReference type="OrthoDB" id="21643at2759"/>
<feature type="compositionally biased region" description="Acidic residues" evidence="5">
    <location>
        <begin position="786"/>
        <end position="800"/>
    </location>
</feature>
<dbReference type="Pfam" id="PF00076">
    <property type="entry name" value="RRM_1"/>
    <property type="match status" value="1"/>
</dbReference>
<name>A0A8J9ZZU3_BRALA</name>
<feature type="region of interest" description="Disordered" evidence="5">
    <location>
        <begin position="244"/>
        <end position="276"/>
    </location>
</feature>
<feature type="region of interest" description="Disordered" evidence="5">
    <location>
        <begin position="972"/>
        <end position="1019"/>
    </location>
</feature>
<dbReference type="Gene3D" id="3.30.70.330">
    <property type="match status" value="1"/>
</dbReference>
<proteinExistence type="predicted"/>
<evidence type="ECO:0000256" key="3">
    <source>
        <dbReference type="ARBA" id="ARBA00023242"/>
    </source>
</evidence>
<dbReference type="PROSITE" id="PS50102">
    <property type="entry name" value="RRM"/>
    <property type="match status" value="1"/>
</dbReference>
<gene>
    <name evidence="7" type="primary">Hypp3429</name>
    <name evidence="7" type="ORF">BLAG_LOCUS20139</name>
</gene>
<dbReference type="InterPro" id="IPR035979">
    <property type="entry name" value="RBD_domain_sf"/>
</dbReference>
<dbReference type="EMBL" id="OV696690">
    <property type="protein sequence ID" value="CAH1266575.1"/>
    <property type="molecule type" value="Genomic_DNA"/>
</dbReference>
<feature type="compositionally biased region" description="Basic and acidic residues" evidence="5">
    <location>
        <begin position="506"/>
        <end position="521"/>
    </location>
</feature>
<dbReference type="SMART" id="SM00360">
    <property type="entry name" value="RRM"/>
    <property type="match status" value="1"/>
</dbReference>
<dbReference type="InterPro" id="IPR012677">
    <property type="entry name" value="Nucleotide-bd_a/b_plait_sf"/>
</dbReference>
<feature type="compositionally biased region" description="Basic and acidic residues" evidence="5">
    <location>
        <begin position="902"/>
        <end position="918"/>
    </location>
</feature>
<keyword evidence="8" id="KW-1185">Reference proteome</keyword>
<evidence type="ECO:0000256" key="1">
    <source>
        <dbReference type="ARBA" id="ARBA00004604"/>
    </source>
</evidence>
<feature type="region of interest" description="Disordered" evidence="5">
    <location>
        <begin position="838"/>
        <end position="869"/>
    </location>
</feature>
<dbReference type="PANTHER" id="PTHR48029">
    <property type="entry name" value="NUCLEOLAR PROTEIN 8"/>
    <property type="match status" value="1"/>
</dbReference>
<dbReference type="InterPro" id="IPR000504">
    <property type="entry name" value="RRM_dom"/>
</dbReference>
<evidence type="ECO:0000313" key="8">
    <source>
        <dbReference type="Proteomes" id="UP000838412"/>
    </source>
</evidence>
<dbReference type="PANTHER" id="PTHR48029:SF1">
    <property type="entry name" value="NUCLEOLAR PROTEIN 8"/>
    <property type="match status" value="1"/>
</dbReference>
<accession>A0A8J9ZZU3</accession>
<feature type="compositionally biased region" description="Basic residues" evidence="5">
    <location>
        <begin position="1086"/>
        <end position="1108"/>
    </location>
</feature>
<dbReference type="AlphaFoldDB" id="A0A8J9ZZU3"/>
<dbReference type="GO" id="GO:0005730">
    <property type="term" value="C:nucleolus"/>
    <property type="evidence" value="ECO:0007669"/>
    <property type="project" value="UniProtKB-SubCell"/>
</dbReference>
<feature type="region of interest" description="Disordered" evidence="5">
    <location>
        <begin position="743"/>
        <end position="817"/>
    </location>
</feature>
<evidence type="ECO:0000256" key="4">
    <source>
        <dbReference type="PROSITE-ProRule" id="PRU00176"/>
    </source>
</evidence>
<evidence type="ECO:0000256" key="2">
    <source>
        <dbReference type="ARBA" id="ARBA00022884"/>
    </source>
</evidence>
<keyword evidence="3" id="KW-0539">Nucleus</keyword>
<dbReference type="SUPFAM" id="SSF54928">
    <property type="entry name" value="RNA-binding domain, RBD"/>
    <property type="match status" value="1"/>
</dbReference>
<evidence type="ECO:0000259" key="6">
    <source>
        <dbReference type="PROSITE" id="PS50102"/>
    </source>
</evidence>
<feature type="region of interest" description="Disordered" evidence="5">
    <location>
        <begin position="294"/>
        <end position="326"/>
    </location>
</feature>
<keyword evidence="2 4" id="KW-0694">RNA-binding</keyword>
<feature type="compositionally biased region" description="Polar residues" evidence="5">
    <location>
        <begin position="437"/>
        <end position="450"/>
    </location>
</feature>
<feature type="region of interest" description="Disordered" evidence="5">
    <location>
        <begin position="902"/>
        <end position="956"/>
    </location>
</feature>
<feature type="compositionally biased region" description="Acidic residues" evidence="5">
    <location>
        <begin position="985"/>
        <end position="994"/>
    </location>
</feature>
<feature type="region of interest" description="Disordered" evidence="5">
    <location>
        <begin position="437"/>
        <end position="709"/>
    </location>
</feature>
<dbReference type="Proteomes" id="UP000838412">
    <property type="component" value="Chromosome 5"/>
</dbReference>
<sequence>MASTSNMCENIPAMVKDPEQVNTRLYVGGLFCEVTDTDLMGRFEKFGAVSSVDIVRRRDDKGKPGRTFAFINLTTTDQKLKKCMAVYNKSKWKGHDMQIQVAKESFLARLAKERQATKAELITEDELSVRQASVPEPSHGRHRTVQGAAPGTAVEGEKNWVVGKYGRILPVVYIRRKDKKKVMKVDPSKYSHNLKRVKEECSIDTPINQLTWSIQVQGSEDSRKKQQGDFSDFLKGRWKRSAATLHKKNKKMKMDSEESLSNSDDSDPNITSNTDIVQSVEGKVEWGYFKEREENQVVQDGDKTSAVGNSPSSVAESDNDSGSEKCKEFSKTSLVDVSHADYNSDFEVVRLEQHGQGMTGLLDGNMLLGFKTSVNSTQGEVKGGNDSDGSVDTDELITATKHHLVQRMNVENTSDSETSLHTAEIAISARQKLQGTITTKDVSKNNSPRQDSTDDVSESESSDDAEVIAAARAKLQAIMSPSQTPKTGKQGEKDEGLNTPQPGTTEPDKPTSKVHISKDGQDSLLRQGVCKEDLSHTGTVDKVTEQPMEKTANAAFQASDNEGASVVGDDDGGDDDDDDDDDDGDNTDTKEEDVEDDHFNGDDDGDGDEEDNYDDDDDDNELEDDDDSDSNGESLENESGNESSFEDSSDPEVGGYEVKMLVSTKPNKSPEGTNPTGDHDPTEESEGPVDQEQWKSGAVGGGGTLANEQRLQSLRQRQLQAQSKQALIKKALSSMASTAAGKHIVFDSEDEDSNDGVDVREEVWSSTLQPVDKTEEKKLQMGLFETDGEEDSDSGSDDSDDQRFQIKPQFQGKTGEKLLQLQAQIGQDDRFRMDHRFLEDSSDGEEDDLRKTPTCTEGTGVDGEMEAERQKSLEILRRVVGTKAAMATEKGKNIDKLKFKDPAAVRYDPTREDHKQFEIPESESQNDAEQSGAGTCKEPKTAPQDETVPDTTKDRYFQVTSDLKEAFSSADGQTFSFFGPSSAETTEDIEEDMTSESTQTPHKKSPWQPKVFQYDSSDEEDEIIQEDLKKIPEKVEESYRRNSFFFTNNDSRLKEGMLQFYRKDKLEDIRQAWEEVRPELLEETKKRHKNAVRQKKKNQKNRPRHRYK</sequence>
<feature type="compositionally biased region" description="Acidic residues" evidence="5">
    <location>
        <begin position="453"/>
        <end position="466"/>
    </location>
</feature>
<dbReference type="InterPro" id="IPR034138">
    <property type="entry name" value="NOP8_RRM"/>
</dbReference>
<dbReference type="GO" id="GO:0003723">
    <property type="term" value="F:RNA binding"/>
    <property type="evidence" value="ECO:0007669"/>
    <property type="project" value="UniProtKB-UniRule"/>
</dbReference>
<dbReference type="CDD" id="cd12226">
    <property type="entry name" value="RRM_NOL8"/>
    <property type="match status" value="1"/>
</dbReference>
<evidence type="ECO:0000313" key="7">
    <source>
        <dbReference type="EMBL" id="CAH1266575.1"/>
    </source>
</evidence>
<feature type="compositionally biased region" description="Polar residues" evidence="5">
    <location>
        <begin position="306"/>
        <end position="316"/>
    </location>
</feature>
<feature type="domain" description="RRM" evidence="6">
    <location>
        <begin position="23"/>
        <end position="104"/>
    </location>
</feature>
<evidence type="ECO:0000256" key="5">
    <source>
        <dbReference type="SAM" id="MobiDB-lite"/>
    </source>
</evidence>
<protein>
    <submittedName>
        <fullName evidence="7">Hypp3429 protein</fullName>
    </submittedName>
</protein>
<feature type="compositionally biased region" description="Acidic residues" evidence="5">
    <location>
        <begin position="568"/>
        <end position="630"/>
    </location>
</feature>
<feature type="compositionally biased region" description="Basic and acidic residues" evidence="5">
    <location>
        <begin position="294"/>
        <end position="303"/>
    </location>
</feature>
<feature type="region of interest" description="Disordered" evidence="5">
    <location>
        <begin position="1080"/>
        <end position="1108"/>
    </location>
</feature>